<dbReference type="InterPro" id="IPR051617">
    <property type="entry name" value="UNC-93-like_regulator"/>
</dbReference>
<feature type="transmembrane region" description="Helical" evidence="9">
    <location>
        <begin position="150"/>
        <end position="168"/>
    </location>
</feature>
<feature type="transmembrane region" description="Helical" evidence="9">
    <location>
        <begin position="222"/>
        <end position="243"/>
    </location>
</feature>
<dbReference type="PANTHER" id="PTHR23294:SF0">
    <property type="entry name" value="UNC93-LIKE PROTEIN MFSD11"/>
    <property type="match status" value="1"/>
</dbReference>
<feature type="non-terminal residue" evidence="10">
    <location>
        <position position="284"/>
    </location>
</feature>
<dbReference type="GO" id="GO:0016020">
    <property type="term" value="C:membrane"/>
    <property type="evidence" value="ECO:0007669"/>
    <property type="project" value="UniProtKB-SubCell"/>
</dbReference>
<organism evidence="10">
    <name type="scientific">Homalodisca liturata</name>
    <dbReference type="NCBI Taxonomy" id="320908"/>
    <lineage>
        <taxon>Eukaryota</taxon>
        <taxon>Metazoa</taxon>
        <taxon>Ecdysozoa</taxon>
        <taxon>Arthropoda</taxon>
        <taxon>Hexapoda</taxon>
        <taxon>Insecta</taxon>
        <taxon>Pterygota</taxon>
        <taxon>Neoptera</taxon>
        <taxon>Paraneoptera</taxon>
        <taxon>Hemiptera</taxon>
        <taxon>Auchenorrhyncha</taxon>
        <taxon>Membracoidea</taxon>
        <taxon>Cicadellidae</taxon>
        <taxon>Cicadellinae</taxon>
        <taxon>Proconiini</taxon>
        <taxon>Homalodisca</taxon>
    </lineage>
</organism>
<sequence length="284" mass="31688">ETSKWNQYDYIYTMDTEQWTTIYLGCCFMILFSAEFTTLNLQKTIISSIQDERPEFQVEGYSVHGVTYSVTCLSFWLAPSIVSVTGPILGMTLAALGYSMYMLALSLEQTWSIYCGAVVVGVSGSILWTAEGKYLVTSSTPERFPRNICIFWMLFMCAMFPGNLYAYFQLEGKKYLDRETRRSIMYVLASMAGLAGVLFSRLKKTKSSSSPDTGPLEALGKTWTLFTTKNILVLCFTFCYTGLQQAFISGIYGPSIGFTMQFGSQSKQLVPLSGIFVGIGNFLG</sequence>
<evidence type="ECO:0000256" key="4">
    <source>
        <dbReference type="ARBA" id="ARBA00022989"/>
    </source>
</evidence>
<dbReference type="Gene3D" id="1.20.1250.20">
    <property type="entry name" value="MFS general substrate transporter like domains"/>
    <property type="match status" value="1"/>
</dbReference>
<protein>
    <recommendedName>
        <fullName evidence="7">UNC93-like protein MFSD11</fullName>
    </recommendedName>
    <alternativeName>
        <fullName evidence="8">Major facilitator superfamily domain-containing protein 11</fullName>
    </alternativeName>
</protein>
<dbReference type="PANTHER" id="PTHR23294">
    <property type="entry name" value="ET TRANSLATION PRODUCT-RELATED"/>
    <property type="match status" value="1"/>
</dbReference>
<dbReference type="Pfam" id="PF05978">
    <property type="entry name" value="UNC-93"/>
    <property type="match status" value="1"/>
</dbReference>
<evidence type="ECO:0000256" key="2">
    <source>
        <dbReference type="ARBA" id="ARBA00009172"/>
    </source>
</evidence>
<feature type="transmembrane region" description="Helical" evidence="9">
    <location>
        <begin position="184"/>
        <end position="202"/>
    </location>
</feature>
<evidence type="ECO:0000256" key="1">
    <source>
        <dbReference type="ARBA" id="ARBA00004141"/>
    </source>
</evidence>
<evidence type="ECO:0000256" key="6">
    <source>
        <dbReference type="ARBA" id="ARBA00023180"/>
    </source>
</evidence>
<keyword evidence="3 9" id="KW-0812">Transmembrane</keyword>
<feature type="non-terminal residue" evidence="10">
    <location>
        <position position="1"/>
    </location>
</feature>
<keyword evidence="6" id="KW-0325">Glycoprotein</keyword>
<dbReference type="InterPro" id="IPR036259">
    <property type="entry name" value="MFS_trans_sf"/>
</dbReference>
<feature type="transmembrane region" description="Helical" evidence="9">
    <location>
        <begin position="111"/>
        <end position="130"/>
    </location>
</feature>
<evidence type="ECO:0000256" key="3">
    <source>
        <dbReference type="ARBA" id="ARBA00022692"/>
    </source>
</evidence>
<gene>
    <name evidence="10" type="ORF">g.6937</name>
</gene>
<evidence type="ECO:0000256" key="7">
    <source>
        <dbReference type="ARBA" id="ARBA00040302"/>
    </source>
</evidence>
<dbReference type="AlphaFoldDB" id="A0A1B6INS2"/>
<name>A0A1B6INS2_9HEMI</name>
<dbReference type="EMBL" id="GECU01019130">
    <property type="protein sequence ID" value="JAS88576.1"/>
    <property type="molecule type" value="Transcribed_RNA"/>
</dbReference>
<feature type="transmembrane region" description="Helical" evidence="9">
    <location>
        <begin position="20"/>
        <end position="41"/>
    </location>
</feature>
<evidence type="ECO:0000313" key="10">
    <source>
        <dbReference type="EMBL" id="JAS88576.1"/>
    </source>
</evidence>
<evidence type="ECO:0000256" key="8">
    <source>
        <dbReference type="ARBA" id="ARBA00041910"/>
    </source>
</evidence>
<dbReference type="SUPFAM" id="SSF103473">
    <property type="entry name" value="MFS general substrate transporter"/>
    <property type="match status" value="1"/>
</dbReference>
<feature type="transmembrane region" description="Helical" evidence="9">
    <location>
        <begin position="84"/>
        <end position="104"/>
    </location>
</feature>
<evidence type="ECO:0000256" key="9">
    <source>
        <dbReference type="SAM" id="Phobius"/>
    </source>
</evidence>
<comment type="similarity">
    <text evidence="2">Belongs to the unc-93 family.</text>
</comment>
<accession>A0A1B6INS2</accession>
<comment type="subcellular location">
    <subcellularLocation>
        <location evidence="1">Membrane</location>
        <topology evidence="1">Multi-pass membrane protein</topology>
    </subcellularLocation>
</comment>
<proteinExistence type="inferred from homology"/>
<keyword evidence="4 9" id="KW-1133">Transmembrane helix</keyword>
<evidence type="ECO:0000256" key="5">
    <source>
        <dbReference type="ARBA" id="ARBA00023136"/>
    </source>
</evidence>
<keyword evidence="5 9" id="KW-0472">Membrane</keyword>
<dbReference type="InterPro" id="IPR010291">
    <property type="entry name" value="Ion_channel_UNC-93"/>
</dbReference>
<reference evidence="10" key="1">
    <citation type="submission" date="2015-11" db="EMBL/GenBank/DDBJ databases">
        <title>De novo transcriptome assembly of four potential Pierce s Disease insect vectors from Arizona vineyards.</title>
        <authorList>
            <person name="Tassone E.E."/>
        </authorList>
    </citation>
    <scope>NUCLEOTIDE SEQUENCE</scope>
</reference>